<feature type="transmembrane region" description="Helical" evidence="8">
    <location>
        <begin position="199"/>
        <end position="217"/>
    </location>
</feature>
<feature type="transmembrane region" description="Helical" evidence="8">
    <location>
        <begin position="103"/>
        <end position="121"/>
    </location>
</feature>
<dbReference type="EMBL" id="VAFL01000014">
    <property type="protein sequence ID" value="TKW65275.1"/>
    <property type="molecule type" value="Genomic_DNA"/>
</dbReference>
<evidence type="ECO:0000256" key="5">
    <source>
        <dbReference type="ARBA" id="ARBA00022692"/>
    </source>
</evidence>
<dbReference type="InterPro" id="IPR052017">
    <property type="entry name" value="TSUP"/>
</dbReference>
<name>A0A533I3D6_PARDE</name>
<dbReference type="InterPro" id="IPR002781">
    <property type="entry name" value="TM_pro_TauE-like"/>
</dbReference>
<evidence type="ECO:0000313" key="9">
    <source>
        <dbReference type="EMBL" id="TKW65275.1"/>
    </source>
</evidence>
<keyword evidence="4 8" id="KW-1003">Cell membrane</keyword>
<reference evidence="9 10" key="1">
    <citation type="journal article" date="2017" name="Nat. Commun.">
        <title>In situ click chemistry generation of cyclooxygenase-2 inhibitors.</title>
        <authorList>
            <person name="Bhardwaj A."/>
            <person name="Kaur J."/>
            <person name="Wuest M."/>
            <person name="Wuest F."/>
        </authorList>
    </citation>
    <scope>NUCLEOTIDE SEQUENCE [LARGE SCALE GENOMIC DNA]</scope>
    <source>
        <strain evidence="9">S2_012_000_R3_94</strain>
    </source>
</reference>
<keyword evidence="5 8" id="KW-0812">Transmembrane</keyword>
<keyword evidence="7 8" id="KW-0472">Membrane</keyword>
<feature type="transmembrane region" description="Helical" evidence="8">
    <location>
        <begin position="75"/>
        <end position="97"/>
    </location>
</feature>
<dbReference type="AlphaFoldDB" id="A0A533I3D6"/>
<proteinExistence type="inferred from homology"/>
<dbReference type="PANTHER" id="PTHR30269">
    <property type="entry name" value="TRANSMEMBRANE PROTEIN YFCA"/>
    <property type="match status" value="1"/>
</dbReference>
<evidence type="ECO:0000256" key="2">
    <source>
        <dbReference type="ARBA" id="ARBA00009142"/>
    </source>
</evidence>
<gene>
    <name evidence="9" type="ORF">DI616_15145</name>
</gene>
<evidence type="ECO:0000313" key="10">
    <source>
        <dbReference type="Proteomes" id="UP000315344"/>
    </source>
</evidence>
<feature type="transmembrane region" description="Helical" evidence="8">
    <location>
        <begin position="133"/>
        <end position="161"/>
    </location>
</feature>
<dbReference type="Proteomes" id="UP000315344">
    <property type="component" value="Unassembled WGS sequence"/>
</dbReference>
<evidence type="ECO:0000256" key="7">
    <source>
        <dbReference type="ARBA" id="ARBA00023136"/>
    </source>
</evidence>
<evidence type="ECO:0000256" key="1">
    <source>
        <dbReference type="ARBA" id="ARBA00004651"/>
    </source>
</evidence>
<evidence type="ECO:0000256" key="4">
    <source>
        <dbReference type="ARBA" id="ARBA00022475"/>
    </source>
</evidence>
<dbReference type="PANTHER" id="PTHR30269:SF37">
    <property type="entry name" value="MEMBRANE TRANSPORTER PROTEIN"/>
    <property type="match status" value="1"/>
</dbReference>
<comment type="caution">
    <text evidence="9">The sequence shown here is derived from an EMBL/GenBank/DDBJ whole genome shotgun (WGS) entry which is preliminary data.</text>
</comment>
<feature type="transmembrane region" description="Helical" evidence="8">
    <location>
        <begin position="167"/>
        <end position="187"/>
    </location>
</feature>
<feature type="transmembrane region" description="Helical" evidence="8">
    <location>
        <begin position="229"/>
        <end position="249"/>
    </location>
</feature>
<feature type="transmembrane region" description="Helical" evidence="8">
    <location>
        <begin position="44"/>
        <end position="63"/>
    </location>
</feature>
<keyword evidence="3" id="KW-0813">Transport</keyword>
<protein>
    <recommendedName>
        <fullName evidence="8">Probable membrane transporter protein</fullName>
    </recommendedName>
</protein>
<accession>A0A533I3D6</accession>
<sequence length="253" mass="26301">MQIEPGILIFWAIAALAAWVQTLTGFALGLILMGATGALGLMPVPHAAAITSLLVLVNAVIVLSKGWRDVDRAALRLILMGAFPSLIVGFFLLNWLAGSSLGLVQLLLGIVIAGSAAQLAARQSPRETRSPPFTFFLSGLIGGLMGGLFATTGPPVIWHLYRQPMQLAAVRVTLVSVFFLTQILRTGLVITNGGITQSLLISAAGAAPAVVLGTWLARSLPPPISPATIRKVALLLLFLSGVSLIASAIGKLG</sequence>
<evidence type="ECO:0000256" key="8">
    <source>
        <dbReference type="RuleBase" id="RU363041"/>
    </source>
</evidence>
<evidence type="ECO:0000256" key="6">
    <source>
        <dbReference type="ARBA" id="ARBA00022989"/>
    </source>
</evidence>
<dbReference type="GO" id="GO:0005886">
    <property type="term" value="C:plasma membrane"/>
    <property type="evidence" value="ECO:0007669"/>
    <property type="project" value="UniProtKB-SubCell"/>
</dbReference>
<dbReference type="Pfam" id="PF01925">
    <property type="entry name" value="TauE"/>
    <property type="match status" value="1"/>
</dbReference>
<comment type="similarity">
    <text evidence="2 8">Belongs to the 4-toluene sulfonate uptake permease (TSUP) (TC 2.A.102) family.</text>
</comment>
<keyword evidence="6 8" id="KW-1133">Transmembrane helix</keyword>
<organism evidence="9 10">
    <name type="scientific">Paracoccus denitrificans</name>
    <dbReference type="NCBI Taxonomy" id="266"/>
    <lineage>
        <taxon>Bacteria</taxon>
        <taxon>Pseudomonadati</taxon>
        <taxon>Pseudomonadota</taxon>
        <taxon>Alphaproteobacteria</taxon>
        <taxon>Rhodobacterales</taxon>
        <taxon>Paracoccaceae</taxon>
        <taxon>Paracoccus</taxon>
    </lineage>
</organism>
<evidence type="ECO:0000256" key="3">
    <source>
        <dbReference type="ARBA" id="ARBA00022448"/>
    </source>
</evidence>
<feature type="transmembrane region" description="Helical" evidence="8">
    <location>
        <begin position="7"/>
        <end position="32"/>
    </location>
</feature>
<comment type="subcellular location">
    <subcellularLocation>
        <location evidence="1 8">Cell membrane</location>
        <topology evidence="1 8">Multi-pass membrane protein</topology>
    </subcellularLocation>
</comment>